<accession>A0A242MGG2</accession>
<dbReference type="GO" id="GO:0004089">
    <property type="term" value="F:carbonate dehydratase activity"/>
    <property type="evidence" value="ECO:0007669"/>
    <property type="project" value="InterPro"/>
</dbReference>
<proteinExistence type="predicted"/>
<protein>
    <submittedName>
        <fullName evidence="1">Carbonic anhydrase</fullName>
    </submittedName>
</protein>
<evidence type="ECO:0000313" key="1">
    <source>
        <dbReference type="EMBL" id="OTP70393.1"/>
    </source>
</evidence>
<dbReference type="SUPFAM" id="SSF53056">
    <property type="entry name" value="beta-carbonic anhydrase, cab"/>
    <property type="match status" value="1"/>
</dbReference>
<name>A0A242MGG2_CABSO</name>
<sequence length="73" mass="7566">MTGPNPSRSARCSDAITDPYKAVAIDVTALKANPNLPGAFTVTGVVYDVKTGLVEIVVPPAMLRPELSQAPAT</sequence>
<dbReference type="Gene3D" id="3.40.1050.10">
    <property type="entry name" value="Carbonic anhydrase"/>
    <property type="match status" value="1"/>
</dbReference>
<gene>
    <name evidence="1" type="ORF">PAMC26510_25705</name>
</gene>
<evidence type="ECO:0000313" key="2">
    <source>
        <dbReference type="Proteomes" id="UP000194546"/>
    </source>
</evidence>
<dbReference type="EMBL" id="NBTY01000141">
    <property type="protein sequence ID" value="OTP70393.1"/>
    <property type="molecule type" value="Genomic_DNA"/>
</dbReference>
<dbReference type="InterPro" id="IPR036874">
    <property type="entry name" value="Carbonic_anhydrase_sf"/>
</dbReference>
<dbReference type="GO" id="GO:0008270">
    <property type="term" value="F:zinc ion binding"/>
    <property type="evidence" value="ECO:0007669"/>
    <property type="project" value="InterPro"/>
</dbReference>
<organism evidence="1 2">
    <name type="scientific">Caballeronia sordidicola</name>
    <name type="common">Burkholderia sordidicola</name>
    <dbReference type="NCBI Taxonomy" id="196367"/>
    <lineage>
        <taxon>Bacteria</taxon>
        <taxon>Pseudomonadati</taxon>
        <taxon>Pseudomonadota</taxon>
        <taxon>Betaproteobacteria</taxon>
        <taxon>Burkholderiales</taxon>
        <taxon>Burkholderiaceae</taxon>
        <taxon>Caballeronia</taxon>
    </lineage>
</organism>
<dbReference type="Proteomes" id="UP000194546">
    <property type="component" value="Unassembled WGS sequence"/>
</dbReference>
<dbReference type="AlphaFoldDB" id="A0A242MGG2"/>
<comment type="caution">
    <text evidence="1">The sequence shown here is derived from an EMBL/GenBank/DDBJ whole genome shotgun (WGS) entry which is preliminary data.</text>
</comment>
<reference evidence="1 2" key="1">
    <citation type="submission" date="2017-03" db="EMBL/GenBank/DDBJ databases">
        <title>Genome analysis of strain PAMC 26510.</title>
        <authorList>
            <person name="Oh H.-M."/>
            <person name="Yang J.-A."/>
        </authorList>
    </citation>
    <scope>NUCLEOTIDE SEQUENCE [LARGE SCALE GENOMIC DNA]</scope>
    <source>
        <strain evidence="1 2">PAMC 26510</strain>
    </source>
</reference>